<keyword evidence="2" id="KW-0863">Zinc-finger</keyword>
<sequence length="940" mass="106888">MSYVPSDRPTRQDDIKKGLQFIQSSLPFFGSDCEYEIFLKKLVINLFNEGNDLFREGRTNDSVNQYSEALSIADYATSEDISIPKETLERLYSNRAASYSDMGFHENALKDCEAALSLNPGNLRALYRKSNVLYMLEKYKEAYDAIASCSLTAPQDESVVKLTQELAAKLNLKIRKAYVRAQPDLQMCAIDVTSKTPNTLAEQIEPDITELTYEAPFSSFQPLTVASDSSDFVSNPTSISPNVHSDSMSFPSALASNGASSSFSMSYMRDGDIIGDELDHILDSVPDSNNLNLSSGLVPAPLSSFSSDLPDLMPGFHRFSLSDIYSHSLTSAFDSFSLNSLSSVDSQGGHLNGALNSCLIDPSSFTVTSSYFSLPESPPRASENMMKTSMLEGLGNGMSSVTYFSTHSVHNPLEDTHEFRQACQLCLSNAGLKFQCVNVNLNLDHKCKKDIFIGRIKNSMDSSWKRIRPRPTKNQYVGPFYICKDVAQGGECTYPGHCTFAYSQEEIDVWTLERKGTFCRETLFGGDGKVRLTIPYLLQEYPGNFMFLCEKCFEHKPRIISKENKDSPQYCSHPALRHDFNDNKCLVHIFKDTAVKYFKIRPYNSNLLFDLCRHEVRYGCMREDECFYAHSLVELRVWVMQKETGISLNAIVQESTKYSGVPSSVSRQQLLNTPNPGYPIAKIKFVCGQCWRNGQVMEADKNRKYCSAKARHPWTKDRQVVLVMSNERKKWMTIRPFPTKKPVPLQFELCNHIVTGKKCQFVGNCSFAHCPEEKDIWTYMKEHGIQDMEQLYENLTKSKRSGKEVTTQTTKQIVLPTDYAETTVDFHCWLCGKNCNSERQWKMHISSERHKEKVFHSEDDQSIWQHRFPTGCFSICEKFLSGTCSDGEKCKYAHGNAELLEWNERRKVLRQKLFKVRKDQLINPDDNDFGKYSFLINDLN</sequence>
<evidence type="ECO:0000313" key="4">
    <source>
        <dbReference type="EMBL" id="CAH2306926.1"/>
    </source>
</evidence>
<proteinExistence type="predicted"/>
<dbReference type="PROSITE" id="PS50103">
    <property type="entry name" value="ZF_C3H1"/>
    <property type="match status" value="3"/>
</dbReference>
<dbReference type="Proteomes" id="UP001295444">
    <property type="component" value="Chromosome 07"/>
</dbReference>
<keyword evidence="5" id="KW-1185">Reference proteome</keyword>
<dbReference type="PANTHER" id="PTHR14928">
    <property type="entry name" value="MICRO-RNA BINDING ZINC FINGER CCCH DOMAIN-CONTAINING PROTEIN 7"/>
    <property type="match status" value="1"/>
</dbReference>
<dbReference type="InterPro" id="IPR019734">
    <property type="entry name" value="TPR_rpt"/>
</dbReference>
<keyword evidence="2" id="KW-0862">Zinc</keyword>
<dbReference type="PROSITE" id="PS50005">
    <property type="entry name" value="TPR"/>
    <property type="match status" value="1"/>
</dbReference>
<dbReference type="SUPFAM" id="SSF48452">
    <property type="entry name" value="TPR-like"/>
    <property type="match status" value="1"/>
</dbReference>
<feature type="repeat" description="TPR" evidence="1">
    <location>
        <begin position="89"/>
        <end position="122"/>
    </location>
</feature>
<dbReference type="SMART" id="SM00356">
    <property type="entry name" value="ZnF_C3H1"/>
    <property type="match status" value="3"/>
</dbReference>
<evidence type="ECO:0000256" key="2">
    <source>
        <dbReference type="PROSITE-ProRule" id="PRU00723"/>
    </source>
</evidence>
<organism evidence="4 5">
    <name type="scientific">Pelobates cultripes</name>
    <name type="common">Western spadefoot toad</name>
    <dbReference type="NCBI Taxonomy" id="61616"/>
    <lineage>
        <taxon>Eukaryota</taxon>
        <taxon>Metazoa</taxon>
        <taxon>Chordata</taxon>
        <taxon>Craniata</taxon>
        <taxon>Vertebrata</taxon>
        <taxon>Euteleostomi</taxon>
        <taxon>Amphibia</taxon>
        <taxon>Batrachia</taxon>
        <taxon>Anura</taxon>
        <taxon>Pelobatoidea</taxon>
        <taxon>Pelobatidae</taxon>
        <taxon>Pelobates</taxon>
    </lineage>
</organism>
<gene>
    <name evidence="4" type="ORF">PECUL_23A022981</name>
</gene>
<dbReference type="GO" id="GO:0035198">
    <property type="term" value="F:miRNA binding"/>
    <property type="evidence" value="ECO:0007669"/>
    <property type="project" value="InterPro"/>
</dbReference>
<feature type="zinc finger region" description="C3H1-type" evidence="2">
    <location>
        <begin position="744"/>
        <end position="772"/>
    </location>
</feature>
<dbReference type="InterPro" id="IPR000571">
    <property type="entry name" value="Znf_CCCH"/>
</dbReference>
<evidence type="ECO:0000259" key="3">
    <source>
        <dbReference type="PROSITE" id="PS50103"/>
    </source>
</evidence>
<feature type="domain" description="C3H1-type" evidence="3">
    <location>
        <begin position="875"/>
        <end position="897"/>
    </location>
</feature>
<dbReference type="AlphaFoldDB" id="A0AAD1SUG2"/>
<dbReference type="SUPFAM" id="SSF57667">
    <property type="entry name" value="beta-beta-alpha zinc fingers"/>
    <property type="match status" value="1"/>
</dbReference>
<accession>A0AAD1SUG2</accession>
<dbReference type="InterPro" id="IPR039691">
    <property type="entry name" value="ZC3H7A/B"/>
</dbReference>
<dbReference type="Gene3D" id="3.30.160.60">
    <property type="entry name" value="Classic Zinc Finger"/>
    <property type="match status" value="1"/>
</dbReference>
<dbReference type="GO" id="GO:0035196">
    <property type="term" value="P:miRNA processing"/>
    <property type="evidence" value="ECO:0007669"/>
    <property type="project" value="TreeGrafter"/>
</dbReference>
<evidence type="ECO:0000313" key="5">
    <source>
        <dbReference type="Proteomes" id="UP001295444"/>
    </source>
</evidence>
<dbReference type="InterPro" id="IPR036236">
    <property type="entry name" value="Znf_C2H2_sf"/>
</dbReference>
<reference evidence="4" key="1">
    <citation type="submission" date="2022-03" db="EMBL/GenBank/DDBJ databases">
        <authorList>
            <person name="Alioto T."/>
            <person name="Alioto T."/>
            <person name="Gomez Garrido J."/>
        </authorList>
    </citation>
    <scope>NUCLEOTIDE SEQUENCE</scope>
</reference>
<feature type="zinc finger region" description="C3H1-type" evidence="2">
    <location>
        <begin position="611"/>
        <end position="633"/>
    </location>
</feature>
<evidence type="ECO:0000256" key="1">
    <source>
        <dbReference type="PROSITE-ProRule" id="PRU00339"/>
    </source>
</evidence>
<dbReference type="Gene3D" id="4.10.1000.10">
    <property type="entry name" value="Zinc finger, CCCH-type"/>
    <property type="match status" value="1"/>
</dbReference>
<feature type="domain" description="C3H1-type" evidence="3">
    <location>
        <begin position="744"/>
        <end position="772"/>
    </location>
</feature>
<feature type="domain" description="C3H1-type" evidence="3">
    <location>
        <begin position="611"/>
        <end position="633"/>
    </location>
</feature>
<dbReference type="InterPro" id="IPR011990">
    <property type="entry name" value="TPR-like_helical_dom_sf"/>
</dbReference>
<dbReference type="Gene3D" id="1.25.40.10">
    <property type="entry name" value="Tetratricopeptide repeat domain"/>
    <property type="match status" value="1"/>
</dbReference>
<dbReference type="GO" id="GO:0008270">
    <property type="term" value="F:zinc ion binding"/>
    <property type="evidence" value="ECO:0007669"/>
    <property type="project" value="UniProtKB-KW"/>
</dbReference>
<name>A0AAD1SUG2_PELCU</name>
<dbReference type="EMBL" id="OW240918">
    <property type="protein sequence ID" value="CAH2306926.1"/>
    <property type="molecule type" value="Genomic_DNA"/>
</dbReference>
<dbReference type="PANTHER" id="PTHR14928:SF13">
    <property type="entry name" value="ZINC FINGER CCCH DOMAIN-CONTAINING PROTEIN 7A"/>
    <property type="match status" value="1"/>
</dbReference>
<keyword evidence="2" id="KW-0479">Metal-binding</keyword>
<keyword evidence="1" id="KW-0802">TPR repeat</keyword>
<protein>
    <submittedName>
        <fullName evidence="4">Zinc finger CCCH domain-containing 7A</fullName>
    </submittedName>
</protein>
<dbReference type="SMART" id="SM00028">
    <property type="entry name" value="TPR"/>
    <property type="match status" value="3"/>
</dbReference>
<feature type="zinc finger region" description="C3H1-type" evidence="2">
    <location>
        <begin position="875"/>
        <end position="897"/>
    </location>
</feature>